<evidence type="ECO:0000259" key="5">
    <source>
        <dbReference type="PROSITE" id="PS50280"/>
    </source>
</evidence>
<sequence length="490" mass="53943">MSSTAHFPDPDHFQSQSDQFLHWLAGKQGVQINPKIRLADLRSQAAGRGVVAQADIAEGEELFTIPRDLILSTQNSQLKDRLPQNLEELGPWLSLMLVMIYEFLLGERSAWAPYFKVLPRKFDTLMFWSTSELQELQGSSILDKIGKEGAEKSILQTIAPIVRANPFLFPPIDGVSSYDGDAGTQVLLNLAHVMGSLIMAYAFDIEKPEEEEEEDDGEGGYMTDDEDLLPKAMVPLADLLNANADQNNARLFQEEGALVMKAIKPISPGAEIFNDYGEIPRADLLRRYGYVTDNYAGYDVVELPLELICEAAGLANADAEEQPPLELLEYLELLDDGYIVPRLSPNDSIDNIVSDELALLLRTLTLPADQLEQYKSKSKPPKPAFGPAEGAIFQKTIQLKQSQYGTTIAQDEELLAQLAHSGAPGLSEESARRGRMAIQVRLGEKQILQDLFTLISNFLASSSQNGGGSAQKRAANGDNDESRMSKALKS</sequence>
<proteinExistence type="predicted"/>
<keyword evidence="2" id="KW-0808">Transferase</keyword>
<evidence type="ECO:0000313" key="6">
    <source>
        <dbReference type="EMBL" id="PLB49463.1"/>
    </source>
</evidence>
<dbReference type="InterPro" id="IPR036464">
    <property type="entry name" value="Rubisco_LSMT_subst-bd_sf"/>
</dbReference>
<dbReference type="RefSeq" id="XP_024704765.1">
    <property type="nucleotide sequence ID" value="XM_024844208.1"/>
</dbReference>
<dbReference type="PANTHER" id="PTHR13271">
    <property type="entry name" value="UNCHARACTERIZED PUTATIVE METHYLTRANSFERASE"/>
    <property type="match status" value="1"/>
</dbReference>
<protein>
    <submittedName>
        <fullName evidence="6">SET domain protein</fullName>
    </submittedName>
</protein>
<dbReference type="PANTHER" id="PTHR13271:SF34">
    <property type="entry name" value="N-LYSINE METHYLTRANSFERASE SETD6"/>
    <property type="match status" value="1"/>
</dbReference>
<keyword evidence="3" id="KW-0949">S-adenosyl-L-methionine</keyword>
<keyword evidence="1" id="KW-0489">Methyltransferase</keyword>
<dbReference type="Pfam" id="PF09273">
    <property type="entry name" value="Rubis-subs-bind"/>
    <property type="match status" value="1"/>
</dbReference>
<feature type="domain" description="SET" evidence="5">
    <location>
        <begin position="34"/>
        <end position="277"/>
    </location>
</feature>
<evidence type="ECO:0000256" key="3">
    <source>
        <dbReference type="ARBA" id="ARBA00022691"/>
    </source>
</evidence>
<evidence type="ECO:0000256" key="2">
    <source>
        <dbReference type="ARBA" id="ARBA00022679"/>
    </source>
</evidence>
<dbReference type="VEuPathDB" id="FungiDB:P170DRAFT_357241"/>
<dbReference type="InterPro" id="IPR050600">
    <property type="entry name" value="SETD3_SETD6_MTase"/>
</dbReference>
<evidence type="ECO:0000256" key="4">
    <source>
        <dbReference type="SAM" id="MobiDB-lite"/>
    </source>
</evidence>
<dbReference type="GO" id="GO:0016279">
    <property type="term" value="F:protein-lysine N-methyltransferase activity"/>
    <property type="evidence" value="ECO:0007669"/>
    <property type="project" value="TreeGrafter"/>
</dbReference>
<gene>
    <name evidence="6" type="ORF">P170DRAFT_357241</name>
</gene>
<dbReference type="FunFam" id="3.90.1410.10:FF:000007">
    <property type="entry name" value="Ribosomal lysine N-methyltransferase 4"/>
    <property type="match status" value="1"/>
</dbReference>
<name>A0A2I2G9E2_9EURO</name>
<dbReference type="Proteomes" id="UP000234275">
    <property type="component" value="Unassembled WGS sequence"/>
</dbReference>
<dbReference type="STRING" id="1392250.A0A2I2G9E2"/>
<evidence type="ECO:0000313" key="7">
    <source>
        <dbReference type="Proteomes" id="UP000234275"/>
    </source>
</evidence>
<organism evidence="6 7">
    <name type="scientific">Aspergillus steynii IBT 23096</name>
    <dbReference type="NCBI Taxonomy" id="1392250"/>
    <lineage>
        <taxon>Eukaryota</taxon>
        <taxon>Fungi</taxon>
        <taxon>Dikarya</taxon>
        <taxon>Ascomycota</taxon>
        <taxon>Pezizomycotina</taxon>
        <taxon>Eurotiomycetes</taxon>
        <taxon>Eurotiomycetidae</taxon>
        <taxon>Eurotiales</taxon>
        <taxon>Aspergillaceae</taxon>
        <taxon>Aspergillus</taxon>
        <taxon>Aspergillus subgen. Circumdati</taxon>
    </lineage>
</organism>
<feature type="region of interest" description="Disordered" evidence="4">
    <location>
        <begin position="461"/>
        <end position="490"/>
    </location>
</feature>
<dbReference type="GeneID" id="36551908"/>
<dbReference type="Pfam" id="PF00856">
    <property type="entry name" value="SET"/>
    <property type="match status" value="1"/>
</dbReference>
<evidence type="ECO:0000256" key="1">
    <source>
        <dbReference type="ARBA" id="ARBA00022603"/>
    </source>
</evidence>
<dbReference type="PROSITE" id="PS50280">
    <property type="entry name" value="SET"/>
    <property type="match status" value="1"/>
</dbReference>
<dbReference type="Gene3D" id="3.90.1420.10">
    <property type="entry name" value="Rubisco LSMT, substrate-binding domain"/>
    <property type="match status" value="1"/>
</dbReference>
<dbReference type="InterPro" id="IPR015353">
    <property type="entry name" value="Rubisco_LSMT_subst-bd"/>
</dbReference>
<accession>A0A2I2G9E2</accession>
<dbReference type="InterPro" id="IPR046341">
    <property type="entry name" value="SET_dom_sf"/>
</dbReference>
<dbReference type="OrthoDB" id="341421at2759"/>
<dbReference type="GO" id="GO:0005634">
    <property type="term" value="C:nucleus"/>
    <property type="evidence" value="ECO:0007669"/>
    <property type="project" value="TreeGrafter"/>
</dbReference>
<keyword evidence="7" id="KW-1185">Reference proteome</keyword>
<reference evidence="6 7" key="1">
    <citation type="submission" date="2016-12" db="EMBL/GenBank/DDBJ databases">
        <title>The genomes of Aspergillus section Nigri reveals drivers in fungal speciation.</title>
        <authorList>
            <consortium name="DOE Joint Genome Institute"/>
            <person name="Vesth T.C."/>
            <person name="Nybo J."/>
            <person name="Theobald S."/>
            <person name="Brandl J."/>
            <person name="Frisvad J.C."/>
            <person name="Nielsen K.F."/>
            <person name="Lyhne E.K."/>
            <person name="Kogle M.E."/>
            <person name="Kuo A."/>
            <person name="Riley R."/>
            <person name="Clum A."/>
            <person name="Nolan M."/>
            <person name="Lipzen A."/>
            <person name="Salamov A."/>
            <person name="Henrissat B."/>
            <person name="Wiebenga A."/>
            <person name="De Vries R.P."/>
            <person name="Grigoriev I.V."/>
            <person name="Mortensen U.H."/>
            <person name="Andersen M.R."/>
            <person name="Baker S.E."/>
        </authorList>
    </citation>
    <scope>NUCLEOTIDE SEQUENCE [LARGE SCALE GENOMIC DNA]</scope>
    <source>
        <strain evidence="6 7">IBT 23096</strain>
    </source>
</reference>
<dbReference type="InterPro" id="IPR001214">
    <property type="entry name" value="SET_dom"/>
</dbReference>
<dbReference type="SUPFAM" id="SSF81822">
    <property type="entry name" value="RuBisCo LSMT C-terminal, substrate-binding domain"/>
    <property type="match status" value="1"/>
</dbReference>
<dbReference type="AlphaFoldDB" id="A0A2I2G9E2"/>
<dbReference type="EMBL" id="MSFO01000004">
    <property type="protein sequence ID" value="PLB49463.1"/>
    <property type="molecule type" value="Genomic_DNA"/>
</dbReference>
<dbReference type="GO" id="GO:0032259">
    <property type="term" value="P:methylation"/>
    <property type="evidence" value="ECO:0007669"/>
    <property type="project" value="UniProtKB-KW"/>
</dbReference>
<dbReference type="SUPFAM" id="SSF82199">
    <property type="entry name" value="SET domain"/>
    <property type="match status" value="1"/>
</dbReference>
<comment type="caution">
    <text evidence="6">The sequence shown here is derived from an EMBL/GenBank/DDBJ whole genome shotgun (WGS) entry which is preliminary data.</text>
</comment>
<dbReference type="Gene3D" id="3.90.1410.10">
    <property type="entry name" value="set domain protein methyltransferase, domain 1"/>
    <property type="match status" value="1"/>
</dbReference>